<dbReference type="PANTHER" id="PTHR30482">
    <property type="entry name" value="HIGH-AFFINITY BRANCHED-CHAIN AMINO ACID TRANSPORT SYSTEM PERMEASE"/>
    <property type="match status" value="1"/>
</dbReference>
<evidence type="ECO:0000256" key="4">
    <source>
        <dbReference type="ARBA" id="ARBA00022989"/>
    </source>
</evidence>
<dbReference type="Pfam" id="PF02653">
    <property type="entry name" value="BPD_transp_2"/>
    <property type="match status" value="1"/>
</dbReference>
<sequence>MPPLILVKGLLLIIPATLLLLLVLPARRWRLPVAIVAGVVLAFSLTTSLPSGILAYTVSFATMGCVYALLTLGLNIQWGYTGHLNFGVAGFFAIGAFTSALMTVEAPTGIAAQYTQMAFGLGLPFLVGVAAAALVSAVVAFLVAVPVLRLRMDFLAIATIGVAEIIRLIFQNERWLANGPQPLRGIPQPLHCVVETQGCAWLPQWVTAVLDPLSPRDYPLFYLVIISLFVAGAYLLIERACRSPWGRMLRAIRDEEASAAMNGKHITYVRIQSFVVGAVIMGIAGALYAHYVVTIDYSHFHALFATFLVWVMLMLGGSGNNRGAIIGGFIVWGVWSGTAFLANAIEPLLALIADDLPRRAAYFRWLLVALLLAAIVLFRPQGLIREEKLVSRYLRK</sequence>
<feature type="transmembrane region" description="Helical" evidence="6">
    <location>
        <begin position="220"/>
        <end position="237"/>
    </location>
</feature>
<evidence type="ECO:0000256" key="1">
    <source>
        <dbReference type="ARBA" id="ARBA00004429"/>
    </source>
</evidence>
<keyword evidence="8" id="KW-1185">Reference proteome</keyword>
<evidence type="ECO:0000313" key="7">
    <source>
        <dbReference type="EMBL" id="GGX89845.1"/>
    </source>
</evidence>
<feature type="transmembrane region" description="Helical" evidence="6">
    <location>
        <begin position="297"/>
        <end position="316"/>
    </location>
</feature>
<feature type="transmembrane region" description="Helical" evidence="6">
    <location>
        <begin position="84"/>
        <end position="103"/>
    </location>
</feature>
<evidence type="ECO:0000256" key="3">
    <source>
        <dbReference type="ARBA" id="ARBA00022692"/>
    </source>
</evidence>
<evidence type="ECO:0000256" key="2">
    <source>
        <dbReference type="ARBA" id="ARBA00022475"/>
    </source>
</evidence>
<evidence type="ECO:0000313" key="8">
    <source>
        <dbReference type="Proteomes" id="UP000653056"/>
    </source>
</evidence>
<name>A0ABQ2YNN7_9GAMM</name>
<keyword evidence="5 6" id="KW-0472">Membrane</keyword>
<gene>
    <name evidence="7" type="ORF">GCM10007160_16560</name>
</gene>
<comment type="caution">
    <text evidence="7">The sequence shown here is derived from an EMBL/GenBank/DDBJ whole genome shotgun (WGS) entry which is preliminary data.</text>
</comment>
<feature type="transmembrane region" description="Helical" evidence="6">
    <location>
        <begin position="6"/>
        <end position="24"/>
    </location>
</feature>
<keyword evidence="2" id="KW-1003">Cell membrane</keyword>
<dbReference type="EMBL" id="BMXS01000006">
    <property type="protein sequence ID" value="GGX89845.1"/>
    <property type="molecule type" value="Genomic_DNA"/>
</dbReference>
<protein>
    <recommendedName>
        <fullName evidence="9">Branched-chain amino acid ABC transporter permease</fullName>
    </recommendedName>
</protein>
<feature type="transmembrane region" description="Helical" evidence="6">
    <location>
        <begin position="271"/>
        <end position="291"/>
    </location>
</feature>
<dbReference type="PANTHER" id="PTHR30482:SF10">
    <property type="entry name" value="HIGH-AFFINITY BRANCHED-CHAIN AMINO ACID TRANSPORT PROTEIN BRAE"/>
    <property type="match status" value="1"/>
</dbReference>
<feature type="transmembrane region" description="Helical" evidence="6">
    <location>
        <begin position="362"/>
        <end position="378"/>
    </location>
</feature>
<feature type="transmembrane region" description="Helical" evidence="6">
    <location>
        <begin position="123"/>
        <end position="145"/>
    </location>
</feature>
<keyword evidence="4 6" id="KW-1133">Transmembrane helix</keyword>
<evidence type="ECO:0008006" key="9">
    <source>
        <dbReference type="Google" id="ProtNLM"/>
    </source>
</evidence>
<feature type="transmembrane region" description="Helical" evidence="6">
    <location>
        <begin position="31"/>
        <end position="47"/>
    </location>
</feature>
<comment type="subcellular location">
    <subcellularLocation>
        <location evidence="1">Cell inner membrane</location>
        <topology evidence="1">Multi-pass membrane protein</topology>
    </subcellularLocation>
</comment>
<dbReference type="InterPro" id="IPR001851">
    <property type="entry name" value="ABC_transp_permease"/>
</dbReference>
<proteinExistence type="predicted"/>
<accession>A0ABQ2YNN7</accession>
<feature type="transmembrane region" description="Helical" evidence="6">
    <location>
        <begin position="53"/>
        <end position="72"/>
    </location>
</feature>
<feature type="transmembrane region" description="Helical" evidence="6">
    <location>
        <begin position="152"/>
        <end position="170"/>
    </location>
</feature>
<feature type="transmembrane region" description="Helical" evidence="6">
    <location>
        <begin position="323"/>
        <end position="342"/>
    </location>
</feature>
<evidence type="ECO:0000256" key="5">
    <source>
        <dbReference type="ARBA" id="ARBA00023136"/>
    </source>
</evidence>
<keyword evidence="3 6" id="KW-0812">Transmembrane</keyword>
<evidence type="ECO:0000256" key="6">
    <source>
        <dbReference type="SAM" id="Phobius"/>
    </source>
</evidence>
<reference evidence="8" key="1">
    <citation type="journal article" date="2019" name="Int. J. Syst. Evol. Microbiol.">
        <title>The Global Catalogue of Microorganisms (GCM) 10K type strain sequencing project: providing services to taxonomists for standard genome sequencing and annotation.</title>
        <authorList>
            <consortium name="The Broad Institute Genomics Platform"/>
            <consortium name="The Broad Institute Genome Sequencing Center for Infectious Disease"/>
            <person name="Wu L."/>
            <person name="Ma J."/>
        </authorList>
    </citation>
    <scope>NUCLEOTIDE SEQUENCE [LARGE SCALE GENOMIC DNA]</scope>
    <source>
        <strain evidence="8">KCTC 22228</strain>
    </source>
</reference>
<organism evidence="7 8">
    <name type="scientific">Litchfieldella qijiaojingensis</name>
    <dbReference type="NCBI Taxonomy" id="980347"/>
    <lineage>
        <taxon>Bacteria</taxon>
        <taxon>Pseudomonadati</taxon>
        <taxon>Pseudomonadota</taxon>
        <taxon>Gammaproteobacteria</taxon>
        <taxon>Oceanospirillales</taxon>
        <taxon>Halomonadaceae</taxon>
        <taxon>Litchfieldella</taxon>
    </lineage>
</organism>
<dbReference type="Proteomes" id="UP000653056">
    <property type="component" value="Unassembled WGS sequence"/>
</dbReference>
<dbReference type="InterPro" id="IPR043428">
    <property type="entry name" value="LivM-like"/>
</dbReference>
<dbReference type="RefSeq" id="WP_229803397.1">
    <property type="nucleotide sequence ID" value="NZ_BMXS01000006.1"/>
</dbReference>
<dbReference type="CDD" id="cd06581">
    <property type="entry name" value="TM_PBP1_LivM_like"/>
    <property type="match status" value="1"/>
</dbReference>